<accession>A0A4U1JEW8</accession>
<dbReference type="EMBL" id="SSMQ01000010">
    <property type="protein sequence ID" value="TKD09433.1"/>
    <property type="molecule type" value="Genomic_DNA"/>
</dbReference>
<evidence type="ECO:0000313" key="1">
    <source>
        <dbReference type="EMBL" id="TKD09433.1"/>
    </source>
</evidence>
<organism evidence="1 2">
    <name type="scientific">Polyangium fumosum</name>
    <dbReference type="NCBI Taxonomy" id="889272"/>
    <lineage>
        <taxon>Bacteria</taxon>
        <taxon>Pseudomonadati</taxon>
        <taxon>Myxococcota</taxon>
        <taxon>Polyangia</taxon>
        <taxon>Polyangiales</taxon>
        <taxon>Polyangiaceae</taxon>
        <taxon>Polyangium</taxon>
    </lineage>
</organism>
<dbReference type="InterPro" id="IPR016084">
    <property type="entry name" value="Haem_Oase-like_multi-hlx"/>
</dbReference>
<proteinExistence type="predicted"/>
<dbReference type="OrthoDB" id="277294at2"/>
<dbReference type="Gene3D" id="1.20.910.10">
    <property type="entry name" value="Heme oxygenase-like"/>
    <property type="match status" value="1"/>
</dbReference>
<reference evidence="1 2" key="1">
    <citation type="submission" date="2019-04" db="EMBL/GenBank/DDBJ databases">
        <authorList>
            <person name="Li Y."/>
            <person name="Wang J."/>
        </authorList>
    </citation>
    <scope>NUCLEOTIDE SEQUENCE [LARGE SCALE GENOMIC DNA]</scope>
    <source>
        <strain evidence="1 2">DSM 14668</strain>
    </source>
</reference>
<dbReference type="AlphaFoldDB" id="A0A4U1JEW8"/>
<gene>
    <name evidence="1" type="ORF">E8A74_11955</name>
</gene>
<comment type="caution">
    <text evidence="1">The sequence shown here is derived from an EMBL/GenBank/DDBJ whole genome shotgun (WGS) entry which is preliminary data.</text>
</comment>
<protein>
    <submittedName>
        <fullName evidence="1">Iron-containing redox enzyme family protein</fullName>
    </submittedName>
</protein>
<dbReference type="Proteomes" id="UP000309215">
    <property type="component" value="Unassembled WGS sequence"/>
</dbReference>
<dbReference type="RefSeq" id="WP_136929106.1">
    <property type="nucleotide sequence ID" value="NZ_SSMQ01000010.1"/>
</dbReference>
<sequence>MIRLETLAADVTELQGHDWPPVAPFEKLAAQLDMFLGLDMHQQKDQLAALRGNADAYGAFLHGSLGTLYAYVLGYRDSPLFLATDDAVEARLHGAKIVLEREMLEHFLAPPPPPALPGRAAKLDYLEHLAMNNPGVHDPFFDFVADRATRPALREFLRCEVTRNEVVDDEVALLSVGLQGTLKKVTASNLWDECGNGNLVNFHTYWLRRLLERTTDWNGILRWRAEEGPWFSRISSNSFNMLLTRPGYTYRAYGSFLITEAWVEPHFERILAGLARCALDHPDIAVYFSRHVRIDPHHTAEMIAALRAQRPELSERALDEVILGAHVAIAAGTLMYRRLHEHLASDRVAAHGESAPHDPRT</sequence>
<dbReference type="SUPFAM" id="SSF48613">
    <property type="entry name" value="Heme oxygenase-like"/>
    <property type="match status" value="1"/>
</dbReference>
<dbReference type="SMART" id="SM01236">
    <property type="entry name" value="Haem_oxygenase_2"/>
    <property type="match status" value="1"/>
</dbReference>
<name>A0A4U1JEW8_9BACT</name>
<keyword evidence="2" id="KW-1185">Reference proteome</keyword>
<dbReference type="Pfam" id="PF14518">
    <property type="entry name" value="Haem_oxygenas_2"/>
    <property type="match status" value="1"/>
</dbReference>
<evidence type="ECO:0000313" key="2">
    <source>
        <dbReference type="Proteomes" id="UP000309215"/>
    </source>
</evidence>